<organism evidence="1 2">
    <name type="scientific">Diphasiastrum complanatum</name>
    <name type="common">Issler's clubmoss</name>
    <name type="synonym">Lycopodium complanatum</name>
    <dbReference type="NCBI Taxonomy" id="34168"/>
    <lineage>
        <taxon>Eukaryota</taxon>
        <taxon>Viridiplantae</taxon>
        <taxon>Streptophyta</taxon>
        <taxon>Embryophyta</taxon>
        <taxon>Tracheophyta</taxon>
        <taxon>Lycopodiopsida</taxon>
        <taxon>Lycopodiales</taxon>
        <taxon>Lycopodiaceae</taxon>
        <taxon>Lycopodioideae</taxon>
        <taxon>Diphasiastrum</taxon>
    </lineage>
</organism>
<dbReference type="Proteomes" id="UP001162992">
    <property type="component" value="Chromosome 14"/>
</dbReference>
<gene>
    <name evidence="1" type="ORF">O6H91_14G071400</name>
</gene>
<proteinExistence type="predicted"/>
<comment type="caution">
    <text evidence="1">The sequence shown here is derived from an EMBL/GenBank/DDBJ whole genome shotgun (WGS) entry which is preliminary data.</text>
</comment>
<sequence length="190" mass="21311">MTVLLVKSDLKSLHKAWTSPNSKRKHKAPSGRILHQSLLFQKKAACSLCGAKMERVMIMSHEHDKCPQRLLACVYCEFPVAAADLETHSNVCGSRTELCIPCGKYVRLRERIGHDLQYHSQNNETGTSSRDYTLLQSVPSVSDIPRRPDPHRRPASTASRQLLVTFVVTGVAILIGTVLFQRRAPSHEQQ</sequence>
<keyword evidence="2" id="KW-1185">Reference proteome</keyword>
<name>A0ACC2BQP1_DIPCM</name>
<evidence type="ECO:0000313" key="2">
    <source>
        <dbReference type="Proteomes" id="UP001162992"/>
    </source>
</evidence>
<protein>
    <submittedName>
        <fullName evidence="1">Uncharacterized protein</fullName>
    </submittedName>
</protein>
<reference evidence="2" key="1">
    <citation type="journal article" date="2024" name="Proc. Natl. Acad. Sci. U.S.A.">
        <title>Extraordinary preservation of gene collinearity over three hundred million years revealed in homosporous lycophytes.</title>
        <authorList>
            <person name="Li C."/>
            <person name="Wickell D."/>
            <person name="Kuo L.Y."/>
            <person name="Chen X."/>
            <person name="Nie B."/>
            <person name="Liao X."/>
            <person name="Peng D."/>
            <person name="Ji J."/>
            <person name="Jenkins J."/>
            <person name="Williams M."/>
            <person name="Shu S."/>
            <person name="Plott C."/>
            <person name="Barry K."/>
            <person name="Rajasekar S."/>
            <person name="Grimwood J."/>
            <person name="Han X."/>
            <person name="Sun S."/>
            <person name="Hou Z."/>
            <person name="He W."/>
            <person name="Dai G."/>
            <person name="Sun C."/>
            <person name="Schmutz J."/>
            <person name="Leebens-Mack J.H."/>
            <person name="Li F.W."/>
            <person name="Wang L."/>
        </authorList>
    </citation>
    <scope>NUCLEOTIDE SEQUENCE [LARGE SCALE GENOMIC DNA]</scope>
    <source>
        <strain evidence="2">cv. PW_Plant_1</strain>
    </source>
</reference>
<evidence type="ECO:0000313" key="1">
    <source>
        <dbReference type="EMBL" id="KAJ7532084.1"/>
    </source>
</evidence>
<accession>A0ACC2BQP1</accession>
<dbReference type="EMBL" id="CM055105">
    <property type="protein sequence ID" value="KAJ7532084.1"/>
    <property type="molecule type" value="Genomic_DNA"/>
</dbReference>